<evidence type="ECO:0000313" key="2">
    <source>
        <dbReference type="Proteomes" id="UP000252107"/>
    </source>
</evidence>
<dbReference type="Proteomes" id="UP000252107">
    <property type="component" value="Unassembled WGS sequence"/>
</dbReference>
<protein>
    <submittedName>
        <fullName evidence="1">Uncharacterized protein</fullName>
    </submittedName>
</protein>
<sequence>MFDSTPWKHTRFYQEIVQETKLQIIPRFLKVGLSVEQIADVLELDIETVQQAITAENRTES</sequence>
<reference evidence="1" key="1">
    <citation type="submission" date="2016-04" db="EMBL/GenBank/DDBJ databases">
        <authorList>
            <person name="Tabuchi Yagui T.R."/>
        </authorList>
    </citation>
    <scope>NUCLEOTIDE SEQUENCE [LARGE SCALE GENOMIC DNA]</scope>
    <source>
        <strain evidence="1">NIES-26</strain>
    </source>
</reference>
<organism evidence="1 2">
    <name type="scientific">Nostoc minutum NIES-26</name>
    <dbReference type="NCBI Taxonomy" id="1844469"/>
    <lineage>
        <taxon>Bacteria</taxon>
        <taxon>Bacillati</taxon>
        <taxon>Cyanobacteriota</taxon>
        <taxon>Cyanophyceae</taxon>
        <taxon>Nostocales</taxon>
        <taxon>Nostocaceae</taxon>
        <taxon>Nostoc</taxon>
    </lineage>
</organism>
<keyword evidence="2" id="KW-1185">Reference proteome</keyword>
<gene>
    <name evidence="1" type="ORF">A6770_32000</name>
</gene>
<dbReference type="EMBL" id="LXQD01000341">
    <property type="protein sequence ID" value="RCJ19282.1"/>
    <property type="molecule type" value="Genomic_DNA"/>
</dbReference>
<dbReference type="AlphaFoldDB" id="A0A367Q840"/>
<comment type="caution">
    <text evidence="1">The sequence shown here is derived from an EMBL/GenBank/DDBJ whole genome shotgun (WGS) entry which is preliminary data.</text>
</comment>
<evidence type="ECO:0000313" key="1">
    <source>
        <dbReference type="EMBL" id="RCJ19282.1"/>
    </source>
</evidence>
<proteinExistence type="predicted"/>
<name>A0A367Q840_9NOSO</name>
<accession>A0A367Q840</accession>